<dbReference type="SUPFAM" id="SSF50129">
    <property type="entry name" value="GroES-like"/>
    <property type="match status" value="1"/>
</dbReference>
<dbReference type="InterPro" id="IPR013154">
    <property type="entry name" value="ADH-like_N"/>
</dbReference>
<proteinExistence type="inferred from homology"/>
<protein>
    <submittedName>
        <fullName evidence="8">NAD(P)-binding protein</fullName>
    </submittedName>
</protein>
<dbReference type="PANTHER" id="PTHR43350">
    <property type="entry name" value="NAD-DEPENDENT ALCOHOL DEHYDROGENASE"/>
    <property type="match status" value="1"/>
</dbReference>
<dbReference type="Pfam" id="PF00107">
    <property type="entry name" value="ADH_zinc_N"/>
    <property type="match status" value="1"/>
</dbReference>
<dbReference type="PROSITE" id="PS00059">
    <property type="entry name" value="ADH_ZINC"/>
    <property type="match status" value="1"/>
</dbReference>
<keyword evidence="5" id="KW-0560">Oxidoreductase</keyword>
<gene>
    <name evidence="8" type="ORF">D6C78_03287</name>
</gene>
<evidence type="ECO:0000313" key="9">
    <source>
        <dbReference type="Proteomes" id="UP000308724"/>
    </source>
</evidence>
<reference evidence="8 9" key="1">
    <citation type="submission" date="2018-10" db="EMBL/GenBank/DDBJ databases">
        <title>Fifty Aureobasidium pullulans genomes reveal a recombining polyextremotolerant generalist.</title>
        <authorList>
            <person name="Gostincar C."/>
            <person name="Turk M."/>
            <person name="Zajc J."/>
            <person name="Gunde-Cimerman N."/>
        </authorList>
    </citation>
    <scope>NUCLEOTIDE SEQUENCE [LARGE SCALE GENOMIC DNA]</scope>
    <source>
        <strain evidence="8 9">EXF-1645</strain>
    </source>
</reference>
<dbReference type="GO" id="GO:0016491">
    <property type="term" value="F:oxidoreductase activity"/>
    <property type="evidence" value="ECO:0007669"/>
    <property type="project" value="UniProtKB-KW"/>
</dbReference>
<dbReference type="InterPro" id="IPR036291">
    <property type="entry name" value="NAD(P)-bd_dom_sf"/>
</dbReference>
<evidence type="ECO:0000256" key="5">
    <source>
        <dbReference type="ARBA" id="ARBA00023002"/>
    </source>
</evidence>
<dbReference type="Gene3D" id="3.90.180.10">
    <property type="entry name" value="Medium-chain alcohol dehydrogenases, catalytic domain"/>
    <property type="match status" value="1"/>
</dbReference>
<accession>A0A4T0BXP7</accession>
<name>A0A4T0BXP7_AURPU</name>
<dbReference type="InterPro" id="IPR002328">
    <property type="entry name" value="ADH_Zn_CS"/>
</dbReference>
<keyword evidence="4 6" id="KW-0862">Zinc</keyword>
<dbReference type="InterPro" id="IPR011032">
    <property type="entry name" value="GroES-like_sf"/>
</dbReference>
<dbReference type="SUPFAM" id="SSF51735">
    <property type="entry name" value="NAD(P)-binding Rossmann-fold domains"/>
    <property type="match status" value="1"/>
</dbReference>
<dbReference type="CDD" id="cd08278">
    <property type="entry name" value="benzyl_alcohol_DH"/>
    <property type="match status" value="1"/>
</dbReference>
<dbReference type="Gene3D" id="3.40.50.720">
    <property type="entry name" value="NAD(P)-binding Rossmann-like Domain"/>
    <property type="match status" value="1"/>
</dbReference>
<evidence type="ECO:0000256" key="6">
    <source>
        <dbReference type="RuleBase" id="RU361277"/>
    </source>
</evidence>
<comment type="caution">
    <text evidence="8">The sequence shown here is derived from an EMBL/GenBank/DDBJ whole genome shotgun (WGS) entry which is preliminary data.</text>
</comment>
<evidence type="ECO:0000256" key="4">
    <source>
        <dbReference type="ARBA" id="ARBA00022833"/>
    </source>
</evidence>
<feature type="domain" description="Enoyl reductase (ER)" evidence="7">
    <location>
        <begin position="97"/>
        <end position="463"/>
    </location>
</feature>
<evidence type="ECO:0000256" key="2">
    <source>
        <dbReference type="ARBA" id="ARBA00008072"/>
    </source>
</evidence>
<evidence type="ECO:0000313" key="8">
    <source>
        <dbReference type="EMBL" id="TIA39429.1"/>
    </source>
</evidence>
<dbReference type="PANTHER" id="PTHR43350:SF2">
    <property type="entry name" value="GROES-LIKE ZINC-BINDING ALCOHOL DEHYDROGENASE FAMILY PROTEIN"/>
    <property type="match status" value="1"/>
</dbReference>
<dbReference type="Pfam" id="PF08240">
    <property type="entry name" value="ADH_N"/>
    <property type="match status" value="1"/>
</dbReference>
<dbReference type="Proteomes" id="UP000308724">
    <property type="component" value="Unassembled WGS sequence"/>
</dbReference>
<evidence type="ECO:0000256" key="3">
    <source>
        <dbReference type="ARBA" id="ARBA00022723"/>
    </source>
</evidence>
<dbReference type="GO" id="GO:0008270">
    <property type="term" value="F:zinc ion binding"/>
    <property type="evidence" value="ECO:0007669"/>
    <property type="project" value="InterPro"/>
</dbReference>
<dbReference type="InterPro" id="IPR013149">
    <property type="entry name" value="ADH-like_C"/>
</dbReference>
<evidence type="ECO:0000259" key="7">
    <source>
        <dbReference type="SMART" id="SM00829"/>
    </source>
</evidence>
<comment type="cofactor">
    <cofactor evidence="1 6">
        <name>Zn(2+)</name>
        <dbReference type="ChEBI" id="CHEBI:29105"/>
    </cofactor>
</comment>
<keyword evidence="3 6" id="KW-0479">Metal-binding</keyword>
<dbReference type="AlphaFoldDB" id="A0A4T0BXP7"/>
<comment type="similarity">
    <text evidence="2 6">Belongs to the zinc-containing alcohol dehydrogenase family.</text>
</comment>
<sequence length="466" mass="50146">MRGPPVQIVMTSRKQIPVPSAPHHTPLATTYPGKIKVGQRSRATSPAKKINLITSRASNNIPPSLLKVWKELDDKEKHNNMSGEQKTWTGKAIVARDTLANKGWKIEDVTTREIKDDELLVELVASGICHTDVMCGTGTGNPDLFYYPRVLGHEGSGYVKAVGSKVKVAKPGDAVLLSFDWCGECESCKNGLPSLCYESMPLNFGNKPAFESTNPEDPTVIAGKFFGQSSFSRYSVAKQNSVVNVTDLVESKEELQAFAPLGCGFQTGAGTVINVAKATEKDAIAILGLGGVGLSAIMAAKLSGCRTIIGIDRVDSRMETAKSLGATHVLDTSKLPTGLTVVQAVQNICEGAGPSITIDTTGAPVLVMAGIEMTRKGGKIIQVGSTPPEFQVELPAFLFMNSGKAYMGAIEGNSTSSEFIPKMIQWYREGKFPFDRFVKLMPAEDFERGIQEMHTGETVKPVITWS</sequence>
<evidence type="ECO:0000256" key="1">
    <source>
        <dbReference type="ARBA" id="ARBA00001947"/>
    </source>
</evidence>
<dbReference type="SMART" id="SM00829">
    <property type="entry name" value="PKS_ER"/>
    <property type="match status" value="1"/>
</dbReference>
<dbReference type="InterPro" id="IPR020843">
    <property type="entry name" value="ER"/>
</dbReference>
<dbReference type="EMBL" id="QZBZ01000046">
    <property type="protein sequence ID" value="TIA39429.1"/>
    <property type="molecule type" value="Genomic_DNA"/>
</dbReference>
<organism evidence="8 9">
    <name type="scientific">Aureobasidium pullulans</name>
    <name type="common">Black yeast</name>
    <name type="synonym">Pullularia pullulans</name>
    <dbReference type="NCBI Taxonomy" id="5580"/>
    <lineage>
        <taxon>Eukaryota</taxon>
        <taxon>Fungi</taxon>
        <taxon>Dikarya</taxon>
        <taxon>Ascomycota</taxon>
        <taxon>Pezizomycotina</taxon>
        <taxon>Dothideomycetes</taxon>
        <taxon>Dothideomycetidae</taxon>
        <taxon>Dothideales</taxon>
        <taxon>Saccotheciaceae</taxon>
        <taxon>Aureobasidium</taxon>
    </lineage>
</organism>